<feature type="region of interest" description="Disordered" evidence="1">
    <location>
        <begin position="23"/>
        <end position="54"/>
    </location>
</feature>
<dbReference type="EMBL" id="NAJO01000216">
    <property type="protein sequence ID" value="OQN95059.1"/>
    <property type="molecule type" value="Genomic_DNA"/>
</dbReference>
<evidence type="ECO:0000256" key="1">
    <source>
        <dbReference type="SAM" id="MobiDB-lite"/>
    </source>
</evidence>
<gene>
    <name evidence="2" type="ORF">B0A48_18886</name>
</gene>
<dbReference type="AlphaFoldDB" id="A0A1V8S7Q7"/>
<name>A0A1V8S7Q7_9PEZI</name>
<protein>
    <submittedName>
        <fullName evidence="2">Uncharacterized protein</fullName>
    </submittedName>
</protein>
<reference evidence="3" key="1">
    <citation type="submission" date="2017-03" db="EMBL/GenBank/DDBJ databases">
        <title>Genomes of endolithic fungi from Antarctica.</title>
        <authorList>
            <person name="Coleine C."/>
            <person name="Masonjones S."/>
            <person name="Stajich J.E."/>
        </authorList>
    </citation>
    <scope>NUCLEOTIDE SEQUENCE [LARGE SCALE GENOMIC DNA]</scope>
    <source>
        <strain evidence="3">CCFEE 5527</strain>
    </source>
</reference>
<accession>A0A1V8S7Q7</accession>
<keyword evidence="3" id="KW-1185">Reference proteome</keyword>
<comment type="caution">
    <text evidence="2">The sequence shown here is derived from an EMBL/GenBank/DDBJ whole genome shotgun (WGS) entry which is preliminary data.</text>
</comment>
<proteinExistence type="predicted"/>
<dbReference type="Proteomes" id="UP000192596">
    <property type="component" value="Unassembled WGS sequence"/>
</dbReference>
<sequence>MSYTSPGQSLLFSLCDSNPRPNLALGNYANPPDSSSQGVRQMSTEEGQRRTDRNRVYTRSHIELLQRQRWQLVAGIREMYKRLQQADALPVTASNDSSKTLDIHSVLHSLGVVHEDCDENMDYEETSDGIVDMHRDEVDRYSLSGSMDSGCALESERELSLVSNASYGVFGDASMQATDSTLVPEFLGVVSPKASNRSSNLVQSSVLQALQVHGSPVSTESTSQQSLCPRACSVQKRPSTPPAPGDLSAFNCRLLQ</sequence>
<dbReference type="OrthoDB" id="4151048at2759"/>
<dbReference type="InParanoid" id="A0A1V8S7Q7"/>
<evidence type="ECO:0000313" key="2">
    <source>
        <dbReference type="EMBL" id="OQN95059.1"/>
    </source>
</evidence>
<organism evidence="2 3">
    <name type="scientific">Cryoendolithus antarcticus</name>
    <dbReference type="NCBI Taxonomy" id="1507870"/>
    <lineage>
        <taxon>Eukaryota</taxon>
        <taxon>Fungi</taxon>
        <taxon>Dikarya</taxon>
        <taxon>Ascomycota</taxon>
        <taxon>Pezizomycotina</taxon>
        <taxon>Dothideomycetes</taxon>
        <taxon>Dothideomycetidae</taxon>
        <taxon>Cladosporiales</taxon>
        <taxon>Cladosporiaceae</taxon>
        <taxon>Cryoendolithus</taxon>
    </lineage>
</organism>
<evidence type="ECO:0000313" key="3">
    <source>
        <dbReference type="Proteomes" id="UP000192596"/>
    </source>
</evidence>
<feature type="compositionally biased region" description="Polar residues" evidence="1">
    <location>
        <begin position="32"/>
        <end position="45"/>
    </location>
</feature>